<protein>
    <submittedName>
        <fullName evidence="7">LysE family transporter</fullName>
    </submittedName>
</protein>
<keyword evidence="2" id="KW-1003">Cell membrane</keyword>
<keyword evidence="8" id="KW-1185">Reference proteome</keyword>
<dbReference type="PANTHER" id="PTHR30086:SF20">
    <property type="entry name" value="ARGININE EXPORTER PROTEIN ARGO-RELATED"/>
    <property type="match status" value="1"/>
</dbReference>
<dbReference type="InterPro" id="IPR001123">
    <property type="entry name" value="LeuE-type"/>
</dbReference>
<proteinExistence type="predicted"/>
<dbReference type="RefSeq" id="WP_258330837.1">
    <property type="nucleotide sequence ID" value="NZ_JAPTGG010000003.1"/>
</dbReference>
<evidence type="ECO:0000313" key="7">
    <source>
        <dbReference type="EMBL" id="MCZ0864687.1"/>
    </source>
</evidence>
<evidence type="ECO:0000256" key="4">
    <source>
        <dbReference type="ARBA" id="ARBA00022989"/>
    </source>
</evidence>
<dbReference type="Pfam" id="PF01810">
    <property type="entry name" value="LysE"/>
    <property type="match status" value="1"/>
</dbReference>
<dbReference type="AlphaFoldDB" id="A0A9J6RKG7"/>
<dbReference type="Proteomes" id="UP001069090">
    <property type="component" value="Unassembled WGS sequence"/>
</dbReference>
<feature type="transmembrane region" description="Helical" evidence="6">
    <location>
        <begin position="111"/>
        <end position="132"/>
    </location>
</feature>
<name>A0A9J6RKG7_9GAMM</name>
<feature type="transmembrane region" description="Helical" evidence="6">
    <location>
        <begin position="152"/>
        <end position="175"/>
    </location>
</feature>
<comment type="subcellular location">
    <subcellularLocation>
        <location evidence="1">Cell membrane</location>
        <topology evidence="1">Multi-pass membrane protein</topology>
    </subcellularLocation>
</comment>
<gene>
    <name evidence="7" type="ORF">O0V09_05715</name>
</gene>
<evidence type="ECO:0000256" key="2">
    <source>
        <dbReference type="ARBA" id="ARBA00022475"/>
    </source>
</evidence>
<evidence type="ECO:0000256" key="6">
    <source>
        <dbReference type="SAM" id="Phobius"/>
    </source>
</evidence>
<feature type="transmembrane region" description="Helical" evidence="6">
    <location>
        <begin position="15"/>
        <end position="37"/>
    </location>
</feature>
<feature type="transmembrane region" description="Helical" evidence="6">
    <location>
        <begin position="44"/>
        <end position="67"/>
    </location>
</feature>
<evidence type="ECO:0000256" key="1">
    <source>
        <dbReference type="ARBA" id="ARBA00004651"/>
    </source>
</evidence>
<evidence type="ECO:0000256" key="3">
    <source>
        <dbReference type="ARBA" id="ARBA00022692"/>
    </source>
</evidence>
<keyword evidence="4 6" id="KW-1133">Transmembrane helix</keyword>
<feature type="transmembrane region" description="Helical" evidence="6">
    <location>
        <begin position="187"/>
        <end position="206"/>
    </location>
</feature>
<dbReference type="PANTHER" id="PTHR30086">
    <property type="entry name" value="ARGININE EXPORTER PROTEIN ARGO"/>
    <property type="match status" value="1"/>
</dbReference>
<keyword evidence="3 6" id="KW-0812">Transmembrane</keyword>
<organism evidence="7 8">
    <name type="scientific">Dasania phycosphaerae</name>
    <dbReference type="NCBI Taxonomy" id="2950436"/>
    <lineage>
        <taxon>Bacteria</taxon>
        <taxon>Pseudomonadati</taxon>
        <taxon>Pseudomonadota</taxon>
        <taxon>Gammaproteobacteria</taxon>
        <taxon>Cellvibrionales</taxon>
        <taxon>Spongiibacteraceae</taxon>
        <taxon>Dasania</taxon>
    </lineage>
</organism>
<dbReference type="GO" id="GO:0015171">
    <property type="term" value="F:amino acid transmembrane transporter activity"/>
    <property type="evidence" value="ECO:0007669"/>
    <property type="project" value="TreeGrafter"/>
</dbReference>
<reference evidence="7 8" key="1">
    <citation type="submission" date="2022-12" db="EMBL/GenBank/DDBJ databases">
        <title>Dasania phycosphaerae sp. nov., isolated from particulate material of the south coast of Korea.</title>
        <authorList>
            <person name="Jiang Y."/>
        </authorList>
    </citation>
    <scope>NUCLEOTIDE SEQUENCE [LARGE SCALE GENOMIC DNA]</scope>
    <source>
        <strain evidence="7 8">GY-19</strain>
    </source>
</reference>
<dbReference type="EMBL" id="JAPTGG010000003">
    <property type="protein sequence ID" value="MCZ0864687.1"/>
    <property type="molecule type" value="Genomic_DNA"/>
</dbReference>
<dbReference type="GO" id="GO:0005886">
    <property type="term" value="C:plasma membrane"/>
    <property type="evidence" value="ECO:0007669"/>
    <property type="project" value="UniProtKB-SubCell"/>
</dbReference>
<evidence type="ECO:0000256" key="5">
    <source>
        <dbReference type="ARBA" id="ARBA00023136"/>
    </source>
</evidence>
<sequence length="209" mass="22756">MLLDPVILNAWQTGLLTSAGLIIAIGSQNAFVLSYALRRQHAVGIASVCAVIDALLITVGVLGMGLLIQQYPLFLKGALWFGISFLVAYGCMALWRALFPHSLQVEERPSITFKAAIITTLAMSLLNPHVYLDTVMLIGSVGGQFHGVAQTSFIVGAAMASIIWFYSLAFGAHFLAPLFANSWSWRVLDLSVCLFMWWVAAGLWGHELL</sequence>
<accession>A0A9J6RKG7</accession>
<comment type="caution">
    <text evidence="7">The sequence shown here is derived from an EMBL/GenBank/DDBJ whole genome shotgun (WGS) entry which is preliminary data.</text>
</comment>
<evidence type="ECO:0000313" key="8">
    <source>
        <dbReference type="Proteomes" id="UP001069090"/>
    </source>
</evidence>
<feature type="transmembrane region" description="Helical" evidence="6">
    <location>
        <begin position="79"/>
        <end position="99"/>
    </location>
</feature>
<keyword evidence="5 6" id="KW-0472">Membrane</keyword>